<feature type="transmembrane region" description="Helical" evidence="6">
    <location>
        <begin position="125"/>
        <end position="145"/>
    </location>
</feature>
<feature type="domain" description="DUF3817" evidence="7">
    <location>
        <begin position="5"/>
        <end position="90"/>
    </location>
</feature>
<evidence type="ECO:0000256" key="2">
    <source>
        <dbReference type="ARBA" id="ARBA00022475"/>
    </source>
</evidence>
<keyword evidence="2" id="KW-1003">Cell membrane</keyword>
<evidence type="ECO:0000256" key="6">
    <source>
        <dbReference type="SAM" id="Phobius"/>
    </source>
</evidence>
<evidence type="ECO:0000256" key="3">
    <source>
        <dbReference type="ARBA" id="ARBA00022692"/>
    </source>
</evidence>
<feature type="transmembrane region" description="Helical" evidence="6">
    <location>
        <begin position="6"/>
        <end position="27"/>
    </location>
</feature>
<organism evidence="8 9">
    <name type="scientific">Herbiconiux moechotypicola</name>
    <dbReference type="NCBI Taxonomy" id="637393"/>
    <lineage>
        <taxon>Bacteria</taxon>
        <taxon>Bacillati</taxon>
        <taxon>Actinomycetota</taxon>
        <taxon>Actinomycetes</taxon>
        <taxon>Micrococcales</taxon>
        <taxon>Microbacteriaceae</taxon>
        <taxon>Herbiconiux</taxon>
    </lineage>
</organism>
<proteinExistence type="predicted"/>
<keyword evidence="9" id="KW-1185">Reference proteome</keyword>
<evidence type="ECO:0000256" key="1">
    <source>
        <dbReference type="ARBA" id="ARBA00004651"/>
    </source>
</evidence>
<evidence type="ECO:0000313" key="9">
    <source>
        <dbReference type="Proteomes" id="UP001500929"/>
    </source>
</evidence>
<keyword evidence="5 6" id="KW-0472">Membrane</keyword>
<feature type="transmembrane region" description="Helical" evidence="6">
    <location>
        <begin position="34"/>
        <end position="60"/>
    </location>
</feature>
<feature type="transmembrane region" description="Helical" evidence="6">
    <location>
        <begin position="66"/>
        <end position="89"/>
    </location>
</feature>
<keyword evidence="4 6" id="KW-1133">Transmembrane helix</keyword>
<reference evidence="8 9" key="1">
    <citation type="journal article" date="2019" name="Int. J. Syst. Evol. Microbiol.">
        <title>The Global Catalogue of Microorganisms (GCM) 10K type strain sequencing project: providing services to taxonomists for standard genome sequencing and annotation.</title>
        <authorList>
            <consortium name="The Broad Institute Genomics Platform"/>
            <consortium name="The Broad Institute Genome Sequencing Center for Infectious Disease"/>
            <person name="Wu L."/>
            <person name="Ma J."/>
        </authorList>
    </citation>
    <scope>NUCLEOTIDE SEQUENCE [LARGE SCALE GENOMIC DNA]</scope>
    <source>
        <strain evidence="8 9">JCM 16117</strain>
    </source>
</reference>
<keyword evidence="3 6" id="KW-0812">Transmembrane</keyword>
<dbReference type="PANTHER" id="PTHR40077:SF1">
    <property type="entry name" value="MEMBRANE PROTEIN"/>
    <property type="match status" value="1"/>
</dbReference>
<comment type="subcellular location">
    <subcellularLocation>
        <location evidence="1">Cell membrane</location>
        <topology evidence="1">Multi-pass membrane protein</topology>
    </subcellularLocation>
</comment>
<gene>
    <name evidence="8" type="ORF">GCM10009851_03290</name>
</gene>
<dbReference type="PANTHER" id="PTHR40077">
    <property type="entry name" value="MEMBRANE PROTEIN-RELATED"/>
    <property type="match status" value="1"/>
</dbReference>
<dbReference type="InterPro" id="IPR023845">
    <property type="entry name" value="DUF3817_TM"/>
</dbReference>
<dbReference type="Proteomes" id="UP001500929">
    <property type="component" value="Unassembled WGS sequence"/>
</dbReference>
<dbReference type="RefSeq" id="WP_259477730.1">
    <property type="nucleotide sequence ID" value="NZ_BAAAQY010000001.1"/>
</dbReference>
<comment type="caution">
    <text evidence="8">The sequence shown here is derived from an EMBL/GenBank/DDBJ whole genome shotgun (WGS) entry which is preliminary data.</text>
</comment>
<name>A0ABN3D806_9MICO</name>
<evidence type="ECO:0000313" key="8">
    <source>
        <dbReference type="EMBL" id="GAA2223449.1"/>
    </source>
</evidence>
<dbReference type="Pfam" id="PF12823">
    <property type="entry name" value="DUF3817"/>
    <property type="match status" value="1"/>
</dbReference>
<evidence type="ECO:0000259" key="7">
    <source>
        <dbReference type="Pfam" id="PF12823"/>
    </source>
</evidence>
<accession>A0ABN3D806</accession>
<dbReference type="EMBL" id="BAAAQY010000001">
    <property type="protein sequence ID" value="GAA2223449.1"/>
    <property type="molecule type" value="Genomic_DNA"/>
</dbReference>
<evidence type="ECO:0000256" key="4">
    <source>
        <dbReference type="ARBA" id="ARBA00022989"/>
    </source>
</evidence>
<evidence type="ECO:0000256" key="5">
    <source>
        <dbReference type="ARBA" id="ARBA00023136"/>
    </source>
</evidence>
<sequence length="149" mass="15919">MSPRTVFRTLSIAEAVTWSALIAAMVARAVGAEVPFFFAVGLAHGVVFIAFAVGAVVVGLNQRWPWWVTVLCVLAAVPPYGTVVADVVLERRGRLDGVWRTRPSDDPRDDSAVDRMLRWSLGRPWLFAVGLALVVAVLAGGALAAPKPA</sequence>
<protein>
    <recommendedName>
        <fullName evidence="7">DUF3817 domain-containing protein</fullName>
    </recommendedName>
</protein>
<dbReference type="NCBIfam" id="TIGR03954">
    <property type="entry name" value="integ_memb_HG"/>
    <property type="match status" value="1"/>
</dbReference>